<evidence type="ECO:0000313" key="2">
    <source>
        <dbReference type="Proteomes" id="UP000001520"/>
    </source>
</evidence>
<dbReference type="RefSeq" id="WP_013007107.1">
    <property type="nucleotide sequence ID" value="NC_013939.1"/>
</dbReference>
<dbReference type="AlphaFoldDB" id="D3PB86"/>
<gene>
    <name evidence="1" type="ordered locus">DEFDS_0363</name>
</gene>
<dbReference type="HOGENOM" id="CLU_2394828_0_0_0"/>
<keyword evidence="2" id="KW-1185">Reference proteome</keyword>
<evidence type="ECO:0000313" key="1">
    <source>
        <dbReference type="EMBL" id="BAI79859.1"/>
    </source>
</evidence>
<reference evidence="1 2" key="1">
    <citation type="journal article" date="2010" name="DNA Res.">
        <title>Bacterial lifestyle in a deep-sea hydrothermal vent chimney revealed by the genome sequence of the thermophilic bacterium Deferribacter desulfuricans SSM1.</title>
        <authorList>
            <person name="Takaki Y."/>
            <person name="Shimamura S."/>
            <person name="Nakagawa S."/>
            <person name="Fukuhara Y."/>
            <person name="Horikawa H."/>
            <person name="Ankai A."/>
            <person name="Harada T."/>
            <person name="Hosoyama A."/>
            <person name="Oguchi A."/>
            <person name="Fukui S."/>
            <person name="Fujita N."/>
            <person name="Takami H."/>
            <person name="Takai K."/>
        </authorList>
    </citation>
    <scope>NUCLEOTIDE SEQUENCE [LARGE SCALE GENOMIC DNA]</scope>
    <source>
        <strain evidence="2">DSM 14783 / JCM 11476 / NBRC 101012 / SSM1</strain>
    </source>
</reference>
<dbReference type="KEGG" id="ddf:DEFDS_0363"/>
<accession>D3PB86</accession>
<organism evidence="1 2">
    <name type="scientific">Deferribacter desulfuricans (strain DSM 14783 / JCM 11476 / NBRC 101012 / SSM1)</name>
    <dbReference type="NCBI Taxonomy" id="639282"/>
    <lineage>
        <taxon>Bacteria</taxon>
        <taxon>Pseudomonadati</taxon>
        <taxon>Deferribacterota</taxon>
        <taxon>Deferribacteres</taxon>
        <taxon>Deferribacterales</taxon>
        <taxon>Deferribacteraceae</taxon>
        <taxon>Deferribacter</taxon>
    </lineage>
</organism>
<dbReference type="EMBL" id="AP011529">
    <property type="protein sequence ID" value="BAI79859.1"/>
    <property type="molecule type" value="Genomic_DNA"/>
</dbReference>
<dbReference type="OrthoDB" id="5518793at2"/>
<dbReference type="eggNOG" id="ENOG5033FIM">
    <property type="taxonomic scope" value="Bacteria"/>
</dbReference>
<protein>
    <submittedName>
        <fullName evidence="1">Uncharacterized protein</fullName>
    </submittedName>
</protein>
<proteinExistence type="predicted"/>
<name>D3PB86_DEFDS</name>
<dbReference type="Proteomes" id="UP000001520">
    <property type="component" value="Chromosome"/>
</dbReference>
<sequence length="93" mass="11090">MGIYWNIKKNSDIDEATMIEHTLKYGDLDDIIELFKRINNNKIKGIWLKTMAPDKRFLKLNLMVARIFFDMDVEKDYFEGLDNARFKVRVSVK</sequence>